<gene>
    <name evidence="3" type="ORF">L207DRAFT_593637</name>
</gene>
<dbReference type="Proteomes" id="UP000235786">
    <property type="component" value="Unassembled WGS sequence"/>
</dbReference>
<name>A0A2J6QSI6_HYAVF</name>
<keyword evidence="2" id="KW-0732">Signal</keyword>
<sequence>MAFLAFSSLAFASAGEDWWNPSTTSDQQGGWGPNPHGHHHPTTTTTTATDWLPTTAWVPTTDWVPTTTWISESTVISAPWSEVSEYTSYSLTTITISFNTCSNGCFESTTFSTFSVPVSTYPVTVPSLNLLGAAPSTTSWSLSLPSTTNGWTLLPPTGATTYGSGSVLTYVSGSSTSLSTLKSVSYTSFTSYSTETFISGSSTSLSTVGIPIATPLVVTGSAERGLQRGWNDSELYLWFKRRSPRDIQGNWVEFNFITFEI</sequence>
<keyword evidence="4" id="KW-1185">Reference proteome</keyword>
<evidence type="ECO:0000313" key="4">
    <source>
        <dbReference type="Proteomes" id="UP000235786"/>
    </source>
</evidence>
<dbReference type="EMBL" id="KZ613976">
    <property type="protein sequence ID" value="PMD29217.1"/>
    <property type="molecule type" value="Genomic_DNA"/>
</dbReference>
<evidence type="ECO:0000256" key="2">
    <source>
        <dbReference type="SAM" id="SignalP"/>
    </source>
</evidence>
<reference evidence="3 4" key="1">
    <citation type="submission" date="2016-04" db="EMBL/GenBank/DDBJ databases">
        <title>A degradative enzymes factory behind the ericoid mycorrhizal symbiosis.</title>
        <authorList>
            <consortium name="DOE Joint Genome Institute"/>
            <person name="Martino E."/>
            <person name="Morin E."/>
            <person name="Grelet G."/>
            <person name="Kuo A."/>
            <person name="Kohler A."/>
            <person name="Daghino S."/>
            <person name="Barry K."/>
            <person name="Choi C."/>
            <person name="Cichocki N."/>
            <person name="Clum A."/>
            <person name="Copeland A."/>
            <person name="Hainaut M."/>
            <person name="Haridas S."/>
            <person name="Labutti K."/>
            <person name="Lindquist E."/>
            <person name="Lipzen A."/>
            <person name="Khouja H.-R."/>
            <person name="Murat C."/>
            <person name="Ohm R."/>
            <person name="Olson A."/>
            <person name="Spatafora J."/>
            <person name="Veneault-Fourrey C."/>
            <person name="Henrissat B."/>
            <person name="Grigoriev I."/>
            <person name="Martin F."/>
            <person name="Perotto S."/>
        </authorList>
    </citation>
    <scope>NUCLEOTIDE SEQUENCE [LARGE SCALE GENOMIC DNA]</scope>
    <source>
        <strain evidence="3 4">F</strain>
    </source>
</reference>
<feature type="chain" id="PRO_5014372557" evidence="2">
    <location>
        <begin position="16"/>
        <end position="261"/>
    </location>
</feature>
<evidence type="ECO:0000256" key="1">
    <source>
        <dbReference type="SAM" id="MobiDB-lite"/>
    </source>
</evidence>
<accession>A0A2J6QSI6</accession>
<proteinExistence type="predicted"/>
<dbReference type="AlphaFoldDB" id="A0A2J6QSI6"/>
<organism evidence="3 4">
    <name type="scientific">Hyaloscypha variabilis (strain UAMH 11265 / GT02V1 / F)</name>
    <name type="common">Meliniomyces variabilis</name>
    <dbReference type="NCBI Taxonomy" id="1149755"/>
    <lineage>
        <taxon>Eukaryota</taxon>
        <taxon>Fungi</taxon>
        <taxon>Dikarya</taxon>
        <taxon>Ascomycota</taxon>
        <taxon>Pezizomycotina</taxon>
        <taxon>Leotiomycetes</taxon>
        <taxon>Helotiales</taxon>
        <taxon>Hyaloscyphaceae</taxon>
        <taxon>Hyaloscypha</taxon>
        <taxon>Hyaloscypha variabilis</taxon>
    </lineage>
</organism>
<protein>
    <submittedName>
        <fullName evidence="3">Uncharacterized protein</fullName>
    </submittedName>
</protein>
<feature type="signal peptide" evidence="2">
    <location>
        <begin position="1"/>
        <end position="15"/>
    </location>
</feature>
<evidence type="ECO:0000313" key="3">
    <source>
        <dbReference type="EMBL" id="PMD29217.1"/>
    </source>
</evidence>
<feature type="region of interest" description="Disordered" evidence="1">
    <location>
        <begin position="22"/>
        <end position="47"/>
    </location>
</feature>